<keyword evidence="2" id="KW-0238">DNA-binding</keyword>
<keyword evidence="1" id="KW-0805">Transcription regulation</keyword>
<dbReference type="Proteomes" id="UP000295636">
    <property type="component" value="Unassembled WGS sequence"/>
</dbReference>
<dbReference type="PANTHER" id="PTHR43537:SF47">
    <property type="entry name" value="REGULATORY PROTEIN GNTR HTH"/>
    <property type="match status" value="1"/>
</dbReference>
<dbReference type="AlphaFoldDB" id="A0A4R5KER1"/>
<comment type="caution">
    <text evidence="5">The sequence shown here is derived from an EMBL/GenBank/DDBJ whole genome shotgun (WGS) entry which is preliminary data.</text>
</comment>
<dbReference type="Gene3D" id="1.20.120.530">
    <property type="entry name" value="GntR ligand-binding domain-like"/>
    <property type="match status" value="1"/>
</dbReference>
<dbReference type="PROSITE" id="PS50949">
    <property type="entry name" value="HTH_GNTR"/>
    <property type="match status" value="1"/>
</dbReference>
<keyword evidence="3" id="KW-0804">Transcription</keyword>
<dbReference type="SMART" id="SM00895">
    <property type="entry name" value="FCD"/>
    <property type="match status" value="1"/>
</dbReference>
<evidence type="ECO:0000259" key="4">
    <source>
        <dbReference type="PROSITE" id="PS50949"/>
    </source>
</evidence>
<reference evidence="5 6" key="1">
    <citation type="submission" date="2019-03" db="EMBL/GenBank/DDBJ databases">
        <title>This is whole genome sequence of Paenibacillus sp MS74 strain.</title>
        <authorList>
            <person name="Trinh H.N."/>
        </authorList>
    </citation>
    <scope>NUCLEOTIDE SEQUENCE [LARGE SCALE GENOMIC DNA]</scope>
    <source>
        <strain evidence="5 6">MS74</strain>
    </source>
</reference>
<dbReference type="EMBL" id="SMRT01000017">
    <property type="protein sequence ID" value="TDF93165.1"/>
    <property type="molecule type" value="Genomic_DNA"/>
</dbReference>
<dbReference type="InterPro" id="IPR036388">
    <property type="entry name" value="WH-like_DNA-bd_sf"/>
</dbReference>
<evidence type="ECO:0000256" key="1">
    <source>
        <dbReference type="ARBA" id="ARBA00023015"/>
    </source>
</evidence>
<organism evidence="5 6">
    <name type="scientific">Paenibacillus piri</name>
    <dbReference type="NCBI Taxonomy" id="2547395"/>
    <lineage>
        <taxon>Bacteria</taxon>
        <taxon>Bacillati</taxon>
        <taxon>Bacillota</taxon>
        <taxon>Bacilli</taxon>
        <taxon>Bacillales</taxon>
        <taxon>Paenibacillaceae</taxon>
        <taxon>Paenibacillus</taxon>
    </lineage>
</organism>
<dbReference type="CDD" id="cd07377">
    <property type="entry name" value="WHTH_GntR"/>
    <property type="match status" value="1"/>
</dbReference>
<feature type="domain" description="HTH gntR-type" evidence="4">
    <location>
        <begin position="10"/>
        <end position="77"/>
    </location>
</feature>
<dbReference type="RefSeq" id="WP_133234126.1">
    <property type="nucleotide sequence ID" value="NZ_SMRT01000017.1"/>
</dbReference>
<protein>
    <submittedName>
        <fullName evidence="5">GntR family transcriptional regulator</fullName>
    </submittedName>
</protein>
<keyword evidence="6" id="KW-1185">Reference proteome</keyword>
<name>A0A4R5KER1_9BACL</name>
<dbReference type="InterPro" id="IPR011711">
    <property type="entry name" value="GntR_C"/>
</dbReference>
<dbReference type="SUPFAM" id="SSF48008">
    <property type="entry name" value="GntR ligand-binding domain-like"/>
    <property type="match status" value="1"/>
</dbReference>
<dbReference type="InterPro" id="IPR008920">
    <property type="entry name" value="TF_FadR/GntR_C"/>
</dbReference>
<dbReference type="OrthoDB" id="9781630at2"/>
<evidence type="ECO:0000313" key="5">
    <source>
        <dbReference type="EMBL" id="TDF93165.1"/>
    </source>
</evidence>
<gene>
    <name evidence="5" type="ORF">E1757_27105</name>
</gene>
<evidence type="ECO:0000256" key="3">
    <source>
        <dbReference type="ARBA" id="ARBA00023163"/>
    </source>
</evidence>
<dbReference type="Pfam" id="PF07729">
    <property type="entry name" value="FCD"/>
    <property type="match status" value="1"/>
</dbReference>
<accession>A0A4R5KER1</accession>
<dbReference type="InterPro" id="IPR036390">
    <property type="entry name" value="WH_DNA-bd_sf"/>
</dbReference>
<dbReference type="PANTHER" id="PTHR43537">
    <property type="entry name" value="TRANSCRIPTIONAL REGULATOR, GNTR FAMILY"/>
    <property type="match status" value="1"/>
</dbReference>
<dbReference type="InterPro" id="IPR000524">
    <property type="entry name" value="Tscrpt_reg_HTH_GntR"/>
</dbReference>
<dbReference type="SUPFAM" id="SSF46785">
    <property type="entry name" value="Winged helix' DNA-binding domain"/>
    <property type="match status" value="1"/>
</dbReference>
<dbReference type="Pfam" id="PF00392">
    <property type="entry name" value="GntR"/>
    <property type="match status" value="1"/>
</dbReference>
<dbReference type="GO" id="GO:0003677">
    <property type="term" value="F:DNA binding"/>
    <property type="evidence" value="ECO:0007669"/>
    <property type="project" value="UniProtKB-KW"/>
</dbReference>
<dbReference type="SMART" id="SM00345">
    <property type="entry name" value="HTH_GNTR"/>
    <property type="match status" value="1"/>
</dbReference>
<dbReference type="GO" id="GO:0003700">
    <property type="term" value="F:DNA-binding transcription factor activity"/>
    <property type="evidence" value="ECO:0007669"/>
    <property type="project" value="InterPro"/>
</dbReference>
<evidence type="ECO:0000256" key="2">
    <source>
        <dbReference type="ARBA" id="ARBA00023125"/>
    </source>
</evidence>
<sequence>MDSYRIEKPAPFYDQLYRSIKQMIVDGIFKPGERIVESRLARDFNVSRSPIREAIRALEKDGLIQVDDKSRIIVYTPTLQDVEDIYQCRMALESMAASLTVRRASDVELQRIEETLRQTRIRIEAEGGYVKEEVIGLNTRFHSLLIEFSGNWRLERQLNDLKALLHLYRVINFQGPNREWDIYNEHLDIFNAIQNRQEQQAADAMIRHLIHDYEHLRGLLGSS</sequence>
<evidence type="ECO:0000313" key="6">
    <source>
        <dbReference type="Proteomes" id="UP000295636"/>
    </source>
</evidence>
<dbReference type="Gene3D" id="1.10.10.10">
    <property type="entry name" value="Winged helix-like DNA-binding domain superfamily/Winged helix DNA-binding domain"/>
    <property type="match status" value="1"/>
</dbReference>
<dbReference type="PRINTS" id="PR00035">
    <property type="entry name" value="HTHGNTR"/>
</dbReference>
<proteinExistence type="predicted"/>